<evidence type="ECO:0000256" key="23">
    <source>
        <dbReference type="ARBA" id="ARBA00033406"/>
    </source>
</evidence>
<dbReference type="GO" id="GO:0016024">
    <property type="term" value="P:CDP-diacylglycerol biosynthetic process"/>
    <property type="evidence" value="ECO:0007669"/>
    <property type="project" value="TreeGrafter"/>
</dbReference>
<evidence type="ECO:0000256" key="13">
    <source>
        <dbReference type="ARBA" id="ARBA00022989"/>
    </source>
</evidence>
<evidence type="ECO:0000256" key="9">
    <source>
        <dbReference type="ARBA" id="ARBA00022516"/>
    </source>
</evidence>
<evidence type="ECO:0000313" key="25">
    <source>
        <dbReference type="EMBL" id="QUH31477.1"/>
    </source>
</evidence>
<feature type="transmembrane region" description="Helical" evidence="24">
    <location>
        <begin position="202"/>
        <end position="223"/>
    </location>
</feature>
<dbReference type="EMBL" id="CP058561">
    <property type="protein sequence ID" value="QUH31477.1"/>
    <property type="molecule type" value="Genomic_DNA"/>
</dbReference>
<keyword evidence="10" id="KW-0808">Transferase</keyword>
<evidence type="ECO:0000256" key="4">
    <source>
        <dbReference type="ARBA" id="ARBA00005189"/>
    </source>
</evidence>
<evidence type="ECO:0000256" key="3">
    <source>
        <dbReference type="ARBA" id="ARBA00005119"/>
    </source>
</evidence>
<dbReference type="GO" id="GO:0005886">
    <property type="term" value="C:plasma membrane"/>
    <property type="evidence" value="ECO:0007669"/>
    <property type="project" value="UniProtKB-SubCell"/>
</dbReference>
<evidence type="ECO:0000256" key="6">
    <source>
        <dbReference type="ARBA" id="ARBA00012487"/>
    </source>
</evidence>
<reference evidence="25 26" key="1">
    <citation type="submission" date="2020-07" db="EMBL/GenBank/DDBJ databases">
        <title>Vallitalea guaymasensis genome.</title>
        <authorList>
            <person name="Postec A."/>
        </authorList>
    </citation>
    <scope>NUCLEOTIDE SEQUENCE [LARGE SCALE GENOMIC DNA]</scope>
    <source>
        <strain evidence="25 26">Ra1766G1</strain>
    </source>
</reference>
<evidence type="ECO:0000256" key="24">
    <source>
        <dbReference type="SAM" id="Phobius"/>
    </source>
</evidence>
<evidence type="ECO:0000256" key="19">
    <source>
        <dbReference type="ARBA" id="ARBA00031825"/>
    </source>
</evidence>
<comment type="similarity">
    <text evidence="5">Belongs to the CDS family.</text>
</comment>
<feature type="transmembrane region" description="Helical" evidence="24">
    <location>
        <begin position="75"/>
        <end position="95"/>
    </location>
</feature>
<feature type="transmembrane region" description="Helical" evidence="24">
    <location>
        <begin position="102"/>
        <end position="122"/>
    </location>
</feature>
<evidence type="ECO:0000313" key="26">
    <source>
        <dbReference type="Proteomes" id="UP000677305"/>
    </source>
</evidence>
<evidence type="ECO:0000256" key="1">
    <source>
        <dbReference type="ARBA" id="ARBA00001698"/>
    </source>
</evidence>
<keyword evidence="11 24" id="KW-0812">Transmembrane</keyword>
<feature type="transmembrane region" description="Helical" evidence="24">
    <location>
        <begin position="171"/>
        <end position="190"/>
    </location>
</feature>
<evidence type="ECO:0000256" key="7">
    <source>
        <dbReference type="ARBA" id="ARBA00019373"/>
    </source>
</evidence>
<feature type="transmembrane region" description="Helical" evidence="24">
    <location>
        <begin position="128"/>
        <end position="150"/>
    </location>
</feature>
<evidence type="ECO:0000256" key="10">
    <source>
        <dbReference type="ARBA" id="ARBA00022679"/>
    </source>
</evidence>
<dbReference type="AlphaFoldDB" id="A0A8J8SE41"/>
<sequence length="268" mass="30230">MKTRIISSIIALPILLIPLIFGGKILILVLFLVSLLGLYEFYRAYKIDCLGLKLFGYIASLMYYLLLIFDRSEYLGELYGIFFLMLLISYVFVYPKYDLKDIMTIFIGFFYVVYLLSYILLVRSNEAYGSWMIWLIFIVAFGSDTVAYFVGVNFGKHRLAEKLSPKKSIEGSIGGIVGATVFSVIYGIILLNIGELTDPIKLIPFIFIGGIGSVLSQIGDLAASAMKRQNNIKDFGTIMPGHGGILDRLDSIIFTAPFVYYIMKFFIM</sequence>
<dbReference type="Pfam" id="PF01148">
    <property type="entry name" value="CTP_transf_1"/>
    <property type="match status" value="1"/>
</dbReference>
<keyword evidence="14" id="KW-0443">Lipid metabolism</keyword>
<evidence type="ECO:0000256" key="18">
    <source>
        <dbReference type="ARBA" id="ARBA00029893"/>
    </source>
</evidence>
<evidence type="ECO:0000256" key="16">
    <source>
        <dbReference type="ARBA" id="ARBA00023209"/>
    </source>
</evidence>
<evidence type="ECO:0000256" key="5">
    <source>
        <dbReference type="ARBA" id="ARBA00010185"/>
    </source>
</evidence>
<dbReference type="EC" id="2.7.7.41" evidence="6"/>
<comment type="pathway">
    <text evidence="4">Lipid metabolism.</text>
</comment>
<keyword evidence="13 24" id="KW-1133">Transmembrane helix</keyword>
<keyword evidence="9" id="KW-0444">Lipid biosynthesis</keyword>
<proteinExistence type="inferred from homology"/>
<dbReference type="PANTHER" id="PTHR46382">
    <property type="entry name" value="PHOSPHATIDATE CYTIDYLYLTRANSFERASE"/>
    <property type="match status" value="1"/>
</dbReference>
<keyword evidence="12 25" id="KW-0548">Nucleotidyltransferase</keyword>
<evidence type="ECO:0000256" key="11">
    <source>
        <dbReference type="ARBA" id="ARBA00022692"/>
    </source>
</evidence>
<dbReference type="RefSeq" id="WP_193774714.1">
    <property type="nucleotide sequence ID" value="NZ_CP058561.1"/>
</dbReference>
<feature type="transmembrane region" description="Helical" evidence="24">
    <location>
        <begin position="50"/>
        <end position="69"/>
    </location>
</feature>
<evidence type="ECO:0000256" key="17">
    <source>
        <dbReference type="ARBA" id="ARBA00023264"/>
    </source>
</evidence>
<evidence type="ECO:0000256" key="15">
    <source>
        <dbReference type="ARBA" id="ARBA00023136"/>
    </source>
</evidence>
<comment type="subcellular location">
    <subcellularLocation>
        <location evidence="2">Cell membrane</location>
        <topology evidence="2">Multi-pass membrane protein</topology>
    </subcellularLocation>
</comment>
<organism evidence="25 26">
    <name type="scientific">Vallitalea guaymasensis</name>
    <dbReference type="NCBI Taxonomy" id="1185412"/>
    <lineage>
        <taxon>Bacteria</taxon>
        <taxon>Bacillati</taxon>
        <taxon>Bacillota</taxon>
        <taxon>Clostridia</taxon>
        <taxon>Lachnospirales</taxon>
        <taxon>Vallitaleaceae</taxon>
        <taxon>Vallitalea</taxon>
    </lineage>
</organism>
<dbReference type="Proteomes" id="UP000677305">
    <property type="component" value="Chromosome"/>
</dbReference>
<protein>
    <recommendedName>
        <fullName evidence="7">Phosphatidate cytidylyltransferase</fullName>
        <ecNumber evidence="6">2.7.7.41</ecNumber>
    </recommendedName>
    <alternativeName>
        <fullName evidence="20">CDP-DAG synthase</fullName>
    </alternativeName>
    <alternativeName>
        <fullName evidence="22">CDP-DG synthase</fullName>
    </alternativeName>
    <alternativeName>
        <fullName evidence="18">CDP-diacylglycerol synthase</fullName>
    </alternativeName>
    <alternativeName>
        <fullName evidence="21">CDP-diglyceride pyrophosphorylase</fullName>
    </alternativeName>
    <alternativeName>
        <fullName evidence="23">CDP-diglyceride synthase</fullName>
    </alternativeName>
    <alternativeName>
        <fullName evidence="19">CTP:phosphatidate cytidylyltransferase</fullName>
    </alternativeName>
</protein>
<keyword evidence="16" id="KW-0594">Phospholipid biosynthesis</keyword>
<name>A0A8J8SE41_9FIRM</name>
<evidence type="ECO:0000256" key="8">
    <source>
        <dbReference type="ARBA" id="ARBA00022475"/>
    </source>
</evidence>
<evidence type="ECO:0000256" key="2">
    <source>
        <dbReference type="ARBA" id="ARBA00004651"/>
    </source>
</evidence>
<accession>A0A8J8SE41</accession>
<keyword evidence="17" id="KW-1208">Phospholipid metabolism</keyword>
<evidence type="ECO:0000256" key="21">
    <source>
        <dbReference type="ARBA" id="ARBA00032396"/>
    </source>
</evidence>
<dbReference type="KEGG" id="vgu:HYG85_22135"/>
<dbReference type="PANTHER" id="PTHR46382:SF1">
    <property type="entry name" value="PHOSPHATIDATE CYTIDYLYLTRANSFERASE"/>
    <property type="match status" value="1"/>
</dbReference>
<comment type="pathway">
    <text evidence="3">Phospholipid metabolism; CDP-diacylglycerol biosynthesis; CDP-diacylglycerol from sn-glycerol 3-phosphate: step 3/3.</text>
</comment>
<dbReference type="GO" id="GO:0004605">
    <property type="term" value="F:phosphatidate cytidylyltransferase activity"/>
    <property type="evidence" value="ECO:0007669"/>
    <property type="project" value="UniProtKB-EC"/>
</dbReference>
<gene>
    <name evidence="25" type="ORF">HYG85_22135</name>
</gene>
<keyword evidence="15 24" id="KW-0472">Membrane</keyword>
<evidence type="ECO:0000256" key="12">
    <source>
        <dbReference type="ARBA" id="ARBA00022695"/>
    </source>
</evidence>
<keyword evidence="26" id="KW-1185">Reference proteome</keyword>
<feature type="transmembrane region" description="Helical" evidence="24">
    <location>
        <begin position="6"/>
        <end position="38"/>
    </location>
</feature>
<evidence type="ECO:0000256" key="20">
    <source>
        <dbReference type="ARBA" id="ARBA00032253"/>
    </source>
</evidence>
<evidence type="ECO:0000256" key="14">
    <source>
        <dbReference type="ARBA" id="ARBA00023098"/>
    </source>
</evidence>
<evidence type="ECO:0000256" key="22">
    <source>
        <dbReference type="ARBA" id="ARBA00032743"/>
    </source>
</evidence>
<keyword evidence="8" id="KW-1003">Cell membrane</keyword>
<comment type="catalytic activity">
    <reaction evidence="1">
        <text>a 1,2-diacyl-sn-glycero-3-phosphate + CTP + H(+) = a CDP-1,2-diacyl-sn-glycerol + diphosphate</text>
        <dbReference type="Rhea" id="RHEA:16229"/>
        <dbReference type="ChEBI" id="CHEBI:15378"/>
        <dbReference type="ChEBI" id="CHEBI:33019"/>
        <dbReference type="ChEBI" id="CHEBI:37563"/>
        <dbReference type="ChEBI" id="CHEBI:58332"/>
        <dbReference type="ChEBI" id="CHEBI:58608"/>
        <dbReference type="EC" id="2.7.7.41"/>
    </reaction>
</comment>